<organism evidence="1 2">
    <name type="scientific">Agrobacterium rubi TR3 = NBRC 13261</name>
    <dbReference type="NCBI Taxonomy" id="1368415"/>
    <lineage>
        <taxon>Bacteria</taxon>
        <taxon>Pseudomonadati</taxon>
        <taxon>Pseudomonadota</taxon>
        <taxon>Alphaproteobacteria</taxon>
        <taxon>Hyphomicrobiales</taxon>
        <taxon>Rhizobiaceae</taxon>
        <taxon>Rhizobium/Agrobacterium group</taxon>
        <taxon>Agrobacterium</taxon>
    </lineage>
</organism>
<dbReference type="EMBL" id="BBJU01000007">
    <property type="protein sequence ID" value="GAK69807.1"/>
    <property type="molecule type" value="Genomic_DNA"/>
</dbReference>
<proteinExistence type="predicted"/>
<dbReference type="AlphaFoldDB" id="A0A081CT11"/>
<sequence>MERRKILLLAYGDNDVAMPVFRSGTGTVVPVHNAIVGATCGNSAAATGLVASGRKTNLAF</sequence>
<evidence type="ECO:0000313" key="2">
    <source>
        <dbReference type="Proteomes" id="UP000028701"/>
    </source>
</evidence>
<reference evidence="1 2" key="1">
    <citation type="submission" date="2014-08" db="EMBL/GenBank/DDBJ databases">
        <title>Whole genome shotgun sequence of Rhizobium rubi NBRC 13261.</title>
        <authorList>
            <person name="Katano-Makiyama Y."/>
            <person name="Hosoyama A."/>
            <person name="Hashimoto M."/>
            <person name="Hosoyama Y."/>
            <person name="Noguchi M."/>
            <person name="Tsuchikane K."/>
            <person name="Uohara A."/>
            <person name="Ohji S."/>
            <person name="Ichikawa N."/>
            <person name="Kimura A."/>
            <person name="Yamazoe A."/>
            <person name="Fujita N."/>
        </authorList>
    </citation>
    <scope>NUCLEOTIDE SEQUENCE [LARGE SCALE GENOMIC DNA]</scope>
    <source>
        <strain evidence="1 2">NBRC 13261</strain>
    </source>
</reference>
<name>A0A081CT11_9HYPH</name>
<protein>
    <submittedName>
        <fullName evidence="1">Uncharacterized protein</fullName>
    </submittedName>
</protein>
<accession>A0A081CT11</accession>
<gene>
    <name evidence="1" type="ORF">RRU01S_07_03320</name>
</gene>
<evidence type="ECO:0000313" key="1">
    <source>
        <dbReference type="EMBL" id="GAK69807.1"/>
    </source>
</evidence>
<comment type="caution">
    <text evidence="1">The sequence shown here is derived from an EMBL/GenBank/DDBJ whole genome shotgun (WGS) entry which is preliminary data.</text>
</comment>
<dbReference type="Proteomes" id="UP000028701">
    <property type="component" value="Unassembled WGS sequence"/>
</dbReference>